<name>A0AAD9FXL1_9STRA</name>
<evidence type="ECO:0000256" key="1">
    <source>
        <dbReference type="SAM" id="MobiDB-lite"/>
    </source>
</evidence>
<keyword evidence="3" id="KW-1185">Reference proteome</keyword>
<dbReference type="EMBL" id="JASMQC010000125">
    <property type="protein sequence ID" value="KAK1928141.1"/>
    <property type="molecule type" value="Genomic_DNA"/>
</dbReference>
<comment type="caution">
    <text evidence="2">The sequence shown here is derived from an EMBL/GenBank/DDBJ whole genome shotgun (WGS) entry which is preliminary data.</text>
</comment>
<dbReference type="Proteomes" id="UP001259832">
    <property type="component" value="Unassembled WGS sequence"/>
</dbReference>
<dbReference type="AlphaFoldDB" id="A0AAD9FXL1"/>
<proteinExistence type="predicted"/>
<feature type="region of interest" description="Disordered" evidence="1">
    <location>
        <begin position="21"/>
        <end position="41"/>
    </location>
</feature>
<reference evidence="2" key="1">
    <citation type="submission" date="2023-08" db="EMBL/GenBank/DDBJ databases">
        <title>Reference Genome Resource for the Citrus Pathogen Phytophthora citrophthora.</title>
        <authorList>
            <person name="Moller H."/>
            <person name="Coetzee B."/>
            <person name="Rose L.J."/>
            <person name="Van Niekerk J.M."/>
        </authorList>
    </citation>
    <scope>NUCLEOTIDE SEQUENCE</scope>
    <source>
        <strain evidence="2">STE-U-9442</strain>
    </source>
</reference>
<sequence>MGKRMVALYFSLDRQVQLDARSEGEESPLSCSPGRLGASSNAPMTRAALTASLMAHDQDSWGTLLRGKSRCPHFQ</sequence>
<gene>
    <name evidence="2" type="ORF">P3T76_016405</name>
</gene>
<organism evidence="2 3">
    <name type="scientific">Phytophthora citrophthora</name>
    <dbReference type="NCBI Taxonomy" id="4793"/>
    <lineage>
        <taxon>Eukaryota</taxon>
        <taxon>Sar</taxon>
        <taxon>Stramenopiles</taxon>
        <taxon>Oomycota</taxon>
        <taxon>Peronosporomycetes</taxon>
        <taxon>Peronosporales</taxon>
        <taxon>Peronosporaceae</taxon>
        <taxon>Phytophthora</taxon>
    </lineage>
</organism>
<evidence type="ECO:0000313" key="2">
    <source>
        <dbReference type="EMBL" id="KAK1928141.1"/>
    </source>
</evidence>
<accession>A0AAD9FXL1</accession>
<protein>
    <submittedName>
        <fullName evidence="2">Uncharacterized protein</fullName>
    </submittedName>
</protein>
<evidence type="ECO:0000313" key="3">
    <source>
        <dbReference type="Proteomes" id="UP001259832"/>
    </source>
</evidence>